<name>A0A545V1Y4_9HYPO</name>
<proteinExistence type="predicted"/>
<dbReference type="Proteomes" id="UP000315783">
    <property type="component" value="Unassembled WGS sequence"/>
</dbReference>
<gene>
    <name evidence="2" type="ORF">IF1G_05564</name>
</gene>
<sequence length="167" mass="18448">MFRPPISSVPALQRHRGAHTRPMAYSKELDYLLACYLLLLSLSPALFASVAGSGAMPSVKQKANLHAIVPHKTACHGKSSFSLVSSHPPKSFEPLIYFKHASKLSSLPRRNTCLAILFPVHRQTTRPFAPLFFFSSRLAHPSSVASPLRAPEEHQTYPYSVLVLSTQ</sequence>
<comment type="caution">
    <text evidence="2">The sequence shown here is derived from an EMBL/GenBank/DDBJ whole genome shotgun (WGS) entry which is preliminary data.</text>
</comment>
<evidence type="ECO:0000313" key="2">
    <source>
        <dbReference type="EMBL" id="TQV95735.1"/>
    </source>
</evidence>
<keyword evidence="1" id="KW-0812">Transmembrane</keyword>
<keyword evidence="3" id="KW-1185">Reference proteome</keyword>
<protein>
    <submittedName>
        <fullName evidence="2">Uncharacterized protein</fullName>
    </submittedName>
</protein>
<accession>A0A545V1Y4</accession>
<reference evidence="2 3" key="1">
    <citation type="journal article" date="2019" name="Appl. Microbiol. Biotechnol.">
        <title>Genome sequence of Isaria javanica and comparative genome analysis insights into family S53 peptidase evolution in fungal entomopathogens.</title>
        <authorList>
            <person name="Lin R."/>
            <person name="Zhang X."/>
            <person name="Xin B."/>
            <person name="Zou M."/>
            <person name="Gao Y."/>
            <person name="Qin F."/>
            <person name="Hu Q."/>
            <person name="Xie B."/>
            <person name="Cheng X."/>
        </authorList>
    </citation>
    <scope>NUCLEOTIDE SEQUENCE [LARGE SCALE GENOMIC DNA]</scope>
    <source>
        <strain evidence="2 3">IJ1G</strain>
    </source>
</reference>
<keyword evidence="1" id="KW-1133">Transmembrane helix</keyword>
<feature type="transmembrane region" description="Helical" evidence="1">
    <location>
        <begin position="31"/>
        <end position="52"/>
    </location>
</feature>
<organism evidence="2 3">
    <name type="scientific">Cordyceps javanica</name>
    <dbReference type="NCBI Taxonomy" id="43265"/>
    <lineage>
        <taxon>Eukaryota</taxon>
        <taxon>Fungi</taxon>
        <taxon>Dikarya</taxon>
        <taxon>Ascomycota</taxon>
        <taxon>Pezizomycotina</taxon>
        <taxon>Sordariomycetes</taxon>
        <taxon>Hypocreomycetidae</taxon>
        <taxon>Hypocreales</taxon>
        <taxon>Cordycipitaceae</taxon>
        <taxon>Cordyceps</taxon>
    </lineage>
</organism>
<dbReference type="EMBL" id="SPUK01000007">
    <property type="protein sequence ID" value="TQV95735.1"/>
    <property type="molecule type" value="Genomic_DNA"/>
</dbReference>
<dbReference type="AlphaFoldDB" id="A0A545V1Y4"/>
<evidence type="ECO:0000256" key="1">
    <source>
        <dbReference type="SAM" id="Phobius"/>
    </source>
</evidence>
<keyword evidence="1" id="KW-0472">Membrane</keyword>
<evidence type="ECO:0000313" key="3">
    <source>
        <dbReference type="Proteomes" id="UP000315783"/>
    </source>
</evidence>